<name>A0A4S8JEL8_MUSBA</name>
<evidence type="ECO:0008006" key="6">
    <source>
        <dbReference type="Google" id="ProtNLM"/>
    </source>
</evidence>
<dbReference type="AlphaFoldDB" id="A0A4S8JEL8"/>
<dbReference type="PROSITE" id="PS51375">
    <property type="entry name" value="PPR"/>
    <property type="match status" value="8"/>
</dbReference>
<dbReference type="EMBL" id="PYDT01000005">
    <property type="protein sequence ID" value="THU60260.1"/>
    <property type="molecule type" value="Genomic_DNA"/>
</dbReference>
<comment type="similarity">
    <text evidence="1">Belongs to the PPR family. P subfamily.</text>
</comment>
<evidence type="ECO:0000256" key="1">
    <source>
        <dbReference type="ARBA" id="ARBA00007626"/>
    </source>
</evidence>
<evidence type="ECO:0000313" key="4">
    <source>
        <dbReference type="EMBL" id="THU60260.1"/>
    </source>
</evidence>
<proteinExistence type="inferred from homology"/>
<feature type="repeat" description="PPR" evidence="3">
    <location>
        <begin position="627"/>
        <end position="661"/>
    </location>
</feature>
<feature type="repeat" description="PPR" evidence="3">
    <location>
        <begin position="414"/>
        <end position="448"/>
    </location>
</feature>
<feature type="repeat" description="PPR" evidence="3">
    <location>
        <begin position="696"/>
        <end position="730"/>
    </location>
</feature>
<keyword evidence="2" id="KW-0677">Repeat</keyword>
<evidence type="ECO:0000256" key="3">
    <source>
        <dbReference type="PROSITE-ProRule" id="PRU00708"/>
    </source>
</evidence>
<reference evidence="4 5" key="1">
    <citation type="journal article" date="2019" name="Nat. Plants">
        <title>Genome sequencing of Musa balbisiana reveals subgenome evolution and function divergence in polyploid bananas.</title>
        <authorList>
            <person name="Yao X."/>
        </authorList>
    </citation>
    <scope>NUCLEOTIDE SEQUENCE [LARGE SCALE GENOMIC DNA]</scope>
    <source>
        <strain evidence="5">cv. DH-PKW</strain>
        <tissue evidence="4">Leaves</tissue>
    </source>
</reference>
<dbReference type="STRING" id="52838.A0A4S8JEL8"/>
<feature type="repeat" description="PPR" evidence="3">
    <location>
        <begin position="842"/>
        <end position="876"/>
    </location>
</feature>
<dbReference type="NCBIfam" id="TIGR00756">
    <property type="entry name" value="PPR"/>
    <property type="match status" value="6"/>
</dbReference>
<dbReference type="PANTHER" id="PTHR47938">
    <property type="entry name" value="RESPIRATORY COMPLEX I CHAPERONE (CIA84), PUTATIVE (AFU_ORTHOLOGUE AFUA_2G06020)-RELATED"/>
    <property type="match status" value="1"/>
</dbReference>
<dbReference type="Pfam" id="PF01535">
    <property type="entry name" value="PPR"/>
    <property type="match status" value="5"/>
</dbReference>
<dbReference type="Gene3D" id="1.25.40.10">
    <property type="entry name" value="Tetratricopeptide repeat domain"/>
    <property type="match status" value="6"/>
</dbReference>
<feature type="repeat" description="PPR" evidence="3">
    <location>
        <begin position="484"/>
        <end position="518"/>
    </location>
</feature>
<evidence type="ECO:0000256" key="2">
    <source>
        <dbReference type="ARBA" id="ARBA00022737"/>
    </source>
</evidence>
<dbReference type="Proteomes" id="UP000317650">
    <property type="component" value="Chromosome 7"/>
</dbReference>
<evidence type="ECO:0000313" key="5">
    <source>
        <dbReference type="Proteomes" id="UP000317650"/>
    </source>
</evidence>
<dbReference type="Pfam" id="PF13041">
    <property type="entry name" value="PPR_2"/>
    <property type="match status" value="2"/>
</dbReference>
<dbReference type="GO" id="GO:0003729">
    <property type="term" value="F:mRNA binding"/>
    <property type="evidence" value="ECO:0007669"/>
    <property type="project" value="TreeGrafter"/>
</dbReference>
<dbReference type="InterPro" id="IPR002885">
    <property type="entry name" value="PPR_rpt"/>
</dbReference>
<feature type="repeat" description="PPR" evidence="3">
    <location>
        <begin position="449"/>
        <end position="483"/>
    </location>
</feature>
<keyword evidence="5" id="KW-1185">Reference proteome</keyword>
<accession>A0A4S8JEL8</accession>
<sequence>MLLRRLRLLLLKPSSSYPLRSSLRSVPLLPFSTVSASSTQSSLPFLPLFDPVNPGRADASTSLSDIAAAVGEWFRLGADPLSPFDQIYTALASSPDDASLDAVLTALRLPLSESLVLGVLRHRPHPSATSASGTSLLLLRLRFFDWCGRQHPYRHSRAAYHAVFRHLSRARLASVVIDWLHLFSSSSPDIHRHPFLPGGGATAGPHPRFHDTLVVGYAVAGKPELALQLFARMRFQGLDLDSFSYHVLVNSLVEASIFDFAETVFCQISDRGLAGPVTACIRLKSLCRQGRLQDAEAYLREFAASPIADCRTVAGSMVGTLAHAFCRKGQFEAAGRIVDEFGSTEAYGVWVGNLVGAGKLDAALEFLLRKKASEDYIPESFHYGKLIFRLLKENRLEDVYNVLVEMMEEGISPCHITMNAVLCFFCKSGMVDVALFLYNSRRELGINPSLQVYDQLINALCRGGNVDDVCLILEESMQQGYFPGKQTFNILSNFLCREGRLDKMRKLLDGALQREEKPLPVVFARYISALCKAGELEEACLVPQIVSGDVASLLGRYKSTYVNLICAFILLRQVDVLPRLIIEMQKLGHIPSRSLYRSLICSLCEMGKFDEVLHLLNEQLERHELDKRTCYNYFMDGAARSKRPEVAREVYNRMQTAGLEPTVDNNILILKSYLKSKQIGDALSFFRYLCEKQEPKTKLYNVFITGLCEAGKPEQAVVFWKEAREKGFIPSLQCYEDLVLELSSNKDYDIVVKVIEDFRQTGRPVSSFLCNVLLLHTLKSQDLLRAWVQTKENSNAVAVSGQTQVSEGSMLGHLIAGFAGGIRMKDGVDKLDELIERFFPVDIYTYNMLLRGMSMAGRMDYACDLFHRIPKKGFEPNRWTFDIIVHGFCKQGKRKEAERWMEAMHQNGFHPTWYTMRIYNNTS</sequence>
<dbReference type="InterPro" id="IPR011990">
    <property type="entry name" value="TPR-like_helical_dom_sf"/>
</dbReference>
<gene>
    <name evidence="4" type="ORF">C4D60_Mb07t10760</name>
</gene>
<feature type="repeat" description="PPR" evidence="3">
    <location>
        <begin position="877"/>
        <end position="911"/>
    </location>
</feature>
<organism evidence="4 5">
    <name type="scientific">Musa balbisiana</name>
    <name type="common">Banana</name>
    <dbReference type="NCBI Taxonomy" id="52838"/>
    <lineage>
        <taxon>Eukaryota</taxon>
        <taxon>Viridiplantae</taxon>
        <taxon>Streptophyta</taxon>
        <taxon>Embryophyta</taxon>
        <taxon>Tracheophyta</taxon>
        <taxon>Spermatophyta</taxon>
        <taxon>Magnoliopsida</taxon>
        <taxon>Liliopsida</taxon>
        <taxon>Zingiberales</taxon>
        <taxon>Musaceae</taxon>
        <taxon>Musa</taxon>
    </lineage>
</organism>
<feature type="repeat" description="PPR" evidence="3">
    <location>
        <begin position="379"/>
        <end position="413"/>
    </location>
</feature>
<comment type="caution">
    <text evidence="4">The sequence shown here is derived from an EMBL/GenBank/DDBJ whole genome shotgun (WGS) entry which is preliminary data.</text>
</comment>
<protein>
    <recommendedName>
        <fullName evidence="6">Pentacotripeptide-repeat region of PRORP domain-containing protein</fullName>
    </recommendedName>
</protein>
<dbReference type="PANTHER" id="PTHR47938:SF19">
    <property type="entry name" value="OS02G0127600 PROTEIN"/>
    <property type="match status" value="1"/>
</dbReference>